<evidence type="ECO:0000259" key="1">
    <source>
        <dbReference type="Pfam" id="PF00175"/>
    </source>
</evidence>
<keyword evidence="3" id="KW-1185">Reference proteome</keyword>
<evidence type="ECO:0000313" key="2">
    <source>
        <dbReference type="EMBL" id="KAK5046137.1"/>
    </source>
</evidence>
<proteinExistence type="predicted"/>
<dbReference type="RefSeq" id="XP_064701736.1">
    <property type="nucleotide sequence ID" value="XM_064852139.1"/>
</dbReference>
<protein>
    <recommendedName>
        <fullName evidence="1">Oxidoreductase FAD/NAD(P)-binding domain-containing protein</fullName>
    </recommendedName>
</protein>
<dbReference type="Proteomes" id="UP001358417">
    <property type="component" value="Unassembled WGS sequence"/>
</dbReference>
<evidence type="ECO:0000313" key="3">
    <source>
        <dbReference type="Proteomes" id="UP001358417"/>
    </source>
</evidence>
<dbReference type="PANTHER" id="PTHR42815">
    <property type="entry name" value="FAD-BINDING, PUTATIVE (AFU_ORTHOLOGUE AFUA_6G07600)-RELATED"/>
    <property type="match status" value="1"/>
</dbReference>
<dbReference type="EMBL" id="JAVRRD010000032">
    <property type="protein sequence ID" value="KAK5046137.1"/>
    <property type="molecule type" value="Genomic_DNA"/>
</dbReference>
<accession>A0AAV9MZX6</accession>
<comment type="caution">
    <text evidence="2">The sequence shown here is derived from an EMBL/GenBank/DDBJ whole genome shotgun (WGS) entry which is preliminary data.</text>
</comment>
<reference evidence="2 3" key="1">
    <citation type="submission" date="2023-08" db="EMBL/GenBank/DDBJ databases">
        <title>Black Yeasts Isolated from many extreme environments.</title>
        <authorList>
            <person name="Coleine C."/>
            <person name="Stajich J.E."/>
            <person name="Selbmann L."/>
        </authorList>
    </citation>
    <scope>NUCLEOTIDE SEQUENCE [LARGE SCALE GENOMIC DNA]</scope>
    <source>
        <strain evidence="2 3">CCFEE 5792</strain>
    </source>
</reference>
<dbReference type="InterPro" id="IPR001433">
    <property type="entry name" value="OxRdtase_FAD/NAD-bd"/>
</dbReference>
<feature type="domain" description="Oxidoreductase FAD/NAD(P)-binding" evidence="1">
    <location>
        <begin position="471"/>
        <end position="584"/>
    </location>
</feature>
<dbReference type="AlphaFoldDB" id="A0AAV9MZX6"/>
<dbReference type="InterPro" id="IPR039261">
    <property type="entry name" value="FNR_nucleotide-bd"/>
</dbReference>
<dbReference type="Gene3D" id="3.40.50.80">
    <property type="entry name" value="Nucleotide-binding domain of ferredoxin-NADP reductase (FNR) module"/>
    <property type="match status" value="1"/>
</dbReference>
<dbReference type="Gene3D" id="2.30.110.10">
    <property type="entry name" value="Electron Transport, Fmn-binding Protein, Chain A"/>
    <property type="match status" value="1"/>
</dbReference>
<dbReference type="PANTHER" id="PTHR42815:SF2">
    <property type="entry name" value="FAD-BINDING, PUTATIVE (AFU_ORTHOLOGUE AFUA_6G07600)-RELATED"/>
    <property type="match status" value="1"/>
</dbReference>
<sequence>MTSALQGWHPGEAILQEKYGFTDAVRGRWMLAENFMREQHRTFHTSNLPFIPITTFDDQGRPWGGIVAGATGKIGFVTSPDTTTLNVDARLWPGDPLLSTMQRWLDSKSTPETSLMAGLGIELTTRRRNKFAGRIKGVQSHSDFEFRINLEIQETLGPAMDPAERLPREAIDLITEADTVFIASVYKTGASPATKYPSHAGMNARSGLPGFTRVRPSDGRTVVLPDYSGNRFLMSLGNIESSGVVGLTIVSFTTGDVLYLTGKAQVLIGEPSFNIMARQPSILLMETTGFTLVRDALPLRQAPGSEVERSPYSPKVKYLREEDPSLGGGLDGHKVRLVSAVQDAENIATLRFEASPKPGAKGLVIAPGQAVVLDFMDWIGPPTYQHMADGKPGALNDDRVRTWTVSSAHEGGPTLWFELTMREMEGGVVTGALFQILRSQQPLPTVSTIADIVGVTGDFCLGQGEARNLWVAGGIGVTPFMAMFAALVKRGSEAKGDVVLALASREPNVSLKLLKKSLDGLPASVKVRVDLFSNEESISTQEMQDTGVQVVTHKGRIPAAYWIGVAGDRDVLICGPGGFGDSVQEGLRAAGVPSSRVQREGFY</sequence>
<gene>
    <name evidence="2" type="ORF">LTR84_008594</name>
</gene>
<dbReference type="GO" id="GO:0016491">
    <property type="term" value="F:oxidoreductase activity"/>
    <property type="evidence" value="ECO:0007669"/>
    <property type="project" value="InterPro"/>
</dbReference>
<dbReference type="Pfam" id="PF00175">
    <property type="entry name" value="NAD_binding_1"/>
    <property type="match status" value="1"/>
</dbReference>
<dbReference type="GeneID" id="89976757"/>
<dbReference type="SUPFAM" id="SSF52343">
    <property type="entry name" value="Ferredoxin reductase-like, C-terminal NADP-linked domain"/>
    <property type="match status" value="1"/>
</dbReference>
<name>A0AAV9MZX6_9EURO</name>
<organism evidence="2 3">
    <name type="scientific">Exophiala bonariae</name>
    <dbReference type="NCBI Taxonomy" id="1690606"/>
    <lineage>
        <taxon>Eukaryota</taxon>
        <taxon>Fungi</taxon>
        <taxon>Dikarya</taxon>
        <taxon>Ascomycota</taxon>
        <taxon>Pezizomycotina</taxon>
        <taxon>Eurotiomycetes</taxon>
        <taxon>Chaetothyriomycetidae</taxon>
        <taxon>Chaetothyriales</taxon>
        <taxon>Herpotrichiellaceae</taxon>
        <taxon>Exophiala</taxon>
    </lineage>
</organism>
<dbReference type="InterPro" id="IPR012349">
    <property type="entry name" value="Split_barrel_FMN-bd"/>
</dbReference>